<sequence>MYRSTDDQKGKRPRRSEGSTSGELELSPASAWKASKRPRIVSKIHATLQGVCNPGIKSARRNELSREEKEVLNELAMEVSPRRKKYPGIGMGRPSCPPEASGSRIQTAVFERTPTVSHIIESLMNDFSDTDEEDSNQDNQGGAGTSSTEAGNFVRAAAKQIGNEDDEDDDSDWSTDDGTSDTGSSDLYSVVDESLGYVTSEDGSLLGEVVNQAILEASLEDLKVVDVSELESMDRAKKRLLLRESDLAYLRRLQLKRLVDEVDIGSVLLDRLDQELRRTGLNATSVLRMMELTDTVISGSFVFPVLRRGTVNPNDLDFFTSIDSHLVVLSYLKKKGYNDRKQLYPQNSWRPGYGSNLQDIKYIFELKNRKAYKINVIVSKGRAILPIMQFHSTPVMNYIAYHGVVCLYDITLYQLGITNYVDMPTRVVACMNKYEARGFEIWGSFEEEHSCKIDGCCPQTIRTLFDRDVVHVRFPDYIDVSQVELRKNEAKIAVWRLATGVACKAPTNDNVGFVVCDSMLTVLRR</sequence>
<comment type="caution">
    <text evidence="2">The sequence shown here is derived from an EMBL/GenBank/DDBJ whole genome shotgun (WGS) entry which is preliminary data.</text>
</comment>
<feature type="compositionally biased region" description="Low complexity" evidence="1">
    <location>
        <begin position="18"/>
        <end position="27"/>
    </location>
</feature>
<evidence type="ECO:0000256" key="1">
    <source>
        <dbReference type="SAM" id="MobiDB-lite"/>
    </source>
</evidence>
<protein>
    <submittedName>
        <fullName evidence="2">Uncharacterized protein</fullName>
    </submittedName>
</protein>
<gene>
    <name evidence="2" type="ORF">H1R20_g2859</name>
</gene>
<organism evidence="2 3">
    <name type="scientific">Candolleomyces eurysporus</name>
    <dbReference type="NCBI Taxonomy" id="2828524"/>
    <lineage>
        <taxon>Eukaryota</taxon>
        <taxon>Fungi</taxon>
        <taxon>Dikarya</taxon>
        <taxon>Basidiomycota</taxon>
        <taxon>Agaricomycotina</taxon>
        <taxon>Agaricomycetes</taxon>
        <taxon>Agaricomycetidae</taxon>
        <taxon>Agaricales</taxon>
        <taxon>Agaricineae</taxon>
        <taxon>Psathyrellaceae</taxon>
        <taxon>Candolleomyces</taxon>
    </lineage>
</organism>
<reference evidence="2" key="1">
    <citation type="submission" date="2022-06" db="EMBL/GenBank/DDBJ databases">
        <title>Genome Sequence of Candolleomyces eurysporus.</title>
        <authorList>
            <person name="Buettner E."/>
        </authorList>
    </citation>
    <scope>NUCLEOTIDE SEQUENCE</scope>
    <source>
        <strain evidence="2">VTCC 930004</strain>
    </source>
</reference>
<accession>A0A9W8MJG6</accession>
<feature type="region of interest" description="Disordered" evidence="1">
    <location>
        <begin position="1"/>
        <end position="36"/>
    </location>
</feature>
<feature type="compositionally biased region" description="Basic and acidic residues" evidence="1">
    <location>
        <begin position="1"/>
        <end position="10"/>
    </location>
</feature>
<evidence type="ECO:0000313" key="2">
    <source>
        <dbReference type="EMBL" id="KAJ2934235.1"/>
    </source>
</evidence>
<evidence type="ECO:0000313" key="3">
    <source>
        <dbReference type="Proteomes" id="UP001140091"/>
    </source>
</evidence>
<feature type="region of interest" description="Disordered" evidence="1">
    <location>
        <begin position="128"/>
        <end position="187"/>
    </location>
</feature>
<feature type="non-terminal residue" evidence="2">
    <location>
        <position position="1"/>
    </location>
</feature>
<dbReference type="EMBL" id="JANBPK010000723">
    <property type="protein sequence ID" value="KAJ2934235.1"/>
    <property type="molecule type" value="Genomic_DNA"/>
</dbReference>
<feature type="compositionally biased region" description="Acidic residues" evidence="1">
    <location>
        <begin position="163"/>
        <end position="179"/>
    </location>
</feature>
<dbReference type="OrthoDB" id="3067340at2759"/>
<dbReference type="Proteomes" id="UP001140091">
    <property type="component" value="Unassembled WGS sequence"/>
</dbReference>
<proteinExistence type="predicted"/>
<feature type="region of interest" description="Disordered" evidence="1">
    <location>
        <begin position="83"/>
        <end position="102"/>
    </location>
</feature>
<dbReference type="AlphaFoldDB" id="A0A9W8MJG6"/>
<feature type="compositionally biased region" description="Polar residues" evidence="1">
    <location>
        <begin position="137"/>
        <end position="150"/>
    </location>
</feature>
<keyword evidence="3" id="KW-1185">Reference proteome</keyword>
<name>A0A9W8MJG6_9AGAR</name>